<dbReference type="HOGENOM" id="CLU_005679_10_1_4"/>
<dbReference type="STRING" id="1005048.CFU_3355"/>
<dbReference type="PANTHER" id="PTHR23028">
    <property type="entry name" value="ACETYLTRANSFERASE"/>
    <property type="match status" value="1"/>
</dbReference>
<dbReference type="EMBL" id="CP002745">
    <property type="protein sequence ID" value="AEK63179.1"/>
    <property type="molecule type" value="Genomic_DNA"/>
</dbReference>
<organism evidence="4 5">
    <name type="scientific">Collimonas fungivorans (strain Ter331)</name>
    <dbReference type="NCBI Taxonomy" id="1005048"/>
    <lineage>
        <taxon>Bacteria</taxon>
        <taxon>Pseudomonadati</taxon>
        <taxon>Pseudomonadota</taxon>
        <taxon>Betaproteobacteria</taxon>
        <taxon>Burkholderiales</taxon>
        <taxon>Oxalobacteraceae</taxon>
        <taxon>Collimonas</taxon>
    </lineage>
</organism>
<evidence type="ECO:0000259" key="2">
    <source>
        <dbReference type="Pfam" id="PF01757"/>
    </source>
</evidence>
<evidence type="ECO:0000256" key="1">
    <source>
        <dbReference type="SAM" id="Phobius"/>
    </source>
</evidence>
<dbReference type="KEGG" id="cfu:CFU_3355"/>
<dbReference type="Proteomes" id="UP000008392">
    <property type="component" value="Chromosome"/>
</dbReference>
<dbReference type="GO" id="GO:0009103">
    <property type="term" value="P:lipopolysaccharide biosynthetic process"/>
    <property type="evidence" value="ECO:0007669"/>
    <property type="project" value="TreeGrafter"/>
</dbReference>
<evidence type="ECO:0000259" key="3">
    <source>
        <dbReference type="Pfam" id="PF19040"/>
    </source>
</evidence>
<keyword evidence="1" id="KW-1133">Transmembrane helix</keyword>
<reference evidence="4 5" key="2">
    <citation type="journal article" date="2006" name="J. Microbiol. Methods">
        <title>Genomic flank-sequencing of plasposon insertion sites for rapid identification of functional genes.</title>
        <authorList>
            <person name="Leveau J.H."/>
            <person name="Gerards S."/>
            <person name="Fritsche K."/>
            <person name="Zondag G."/>
            <person name="van Veen J.A."/>
        </authorList>
    </citation>
    <scope>NUCLEOTIDE SEQUENCE [LARGE SCALE GENOMIC DNA]</scope>
    <source>
        <strain evidence="4 5">Ter331</strain>
    </source>
</reference>
<proteinExistence type="predicted"/>
<dbReference type="InterPro" id="IPR050879">
    <property type="entry name" value="Acyltransferase_3"/>
</dbReference>
<dbReference type="InterPro" id="IPR002656">
    <property type="entry name" value="Acyl_transf_3_dom"/>
</dbReference>
<dbReference type="Pfam" id="PF19040">
    <property type="entry name" value="SGNH"/>
    <property type="match status" value="1"/>
</dbReference>
<feature type="transmembrane region" description="Helical" evidence="1">
    <location>
        <begin position="79"/>
        <end position="95"/>
    </location>
</feature>
<name>G0AAG5_COLFT</name>
<reference evidence="4 5" key="4">
    <citation type="journal article" date="2010" name="Environ. Microbiol.">
        <title>The bacterial genus Collimonas: mycophagy, weathering and other adaptive solutions to life in oligotrophic soil environments.</title>
        <authorList>
            <person name="Leveau J.H."/>
            <person name="Uroz S."/>
            <person name="de Boer W."/>
        </authorList>
    </citation>
    <scope>NUCLEOTIDE SEQUENCE [LARGE SCALE GENOMIC DNA]</scope>
    <source>
        <strain evidence="4 5">Ter331</strain>
    </source>
</reference>
<sequence length="736" mass="83238">MHLSSISPLLQQYINFAYCLSIQCSYSIANETFLVLGRATIAPWHASNKYPITMTKQPQVVPPTEHHLIHPKYRADIDGLRAVAVLSVVIFHAFPSWLKGGFVGVDIFFVISGFLISTILFTSLEKNQFSFSEFYARRVKRIFPALLLVLITSYVFGWYVLFADEFKQLGKHIAGGAGFISNFVLWDESGYFDTTAEVKPLLHLWSLGIEEQFYIVWPLILWATWKRKFNVLTITAAIFAASFAWNVNHVSHDPSTTFYLPGSRFWELLSGSIVAYLTIRRSSGLGWIVEKLDPILGKVIFSRQQDKGIALRDTQSMVGALLLVAGILCTTSKSAFPGWWAILPTAGAVLIISAGPRAWLNKTVLSSRLLVWIGLISFPLYLWHWPILSFARIVESQTPSLKIRVAAVIVAIALAWLTYRIIERPIRAGKSNYKTPVLVFLMILVGTAGYVTYKRDGLPFRPPIRSAEKINSQFVGPLWKYTKNETCVKRYPFHESDSYLWWFCIASSEQPTTVFVLGTSYANQLYPGFIQNSMLNKNSILSIGACDIAIDADAAAATPQTNVPCTGEGPRHQEQLIADIVEKNKSIKYIIIDGLTINNPDKFYIARLEKRIKAFEDHDIKVIIFTPHLRVDYDIKGCFARPLKEPQRDCIMPPEDVKKFKDAFAPIMASISKSHPNVAFFDQNQLFCDKEKCSMIRDGMPLFRDEYHHISEYGSIELSQIFVKWAEINAPGILIK</sequence>
<evidence type="ECO:0000313" key="4">
    <source>
        <dbReference type="EMBL" id="AEK63179.1"/>
    </source>
</evidence>
<dbReference type="AlphaFoldDB" id="G0AAG5"/>
<feature type="domain" description="SGNH" evidence="3">
    <location>
        <begin position="502"/>
        <end position="723"/>
    </location>
</feature>
<protein>
    <submittedName>
        <fullName evidence="4">O-antigen acetylase</fullName>
        <ecNumber evidence="4">2.3.1.-</ecNumber>
    </submittedName>
</protein>
<keyword evidence="1" id="KW-0472">Membrane</keyword>
<dbReference type="Pfam" id="PF01757">
    <property type="entry name" value="Acyl_transf_3"/>
    <property type="match status" value="1"/>
</dbReference>
<reference evidence="4 5" key="3">
    <citation type="journal article" date="2008" name="FEMS Microbiol. Ecol.">
        <title>Identification and characterization of genes underlying chitinolysis in Collimonas fungivorans Ter331.</title>
        <authorList>
            <person name="Fritsche K."/>
            <person name="de Boer W."/>
            <person name="Gerards S."/>
            <person name="van den Berg M."/>
            <person name="van Veen J.A."/>
            <person name="Leveau J.H."/>
        </authorList>
    </citation>
    <scope>NUCLEOTIDE SEQUENCE [LARGE SCALE GENOMIC DNA]</scope>
    <source>
        <strain evidence="4 5">Ter331</strain>
    </source>
</reference>
<reference evidence="5" key="6">
    <citation type="submission" date="2011-05" db="EMBL/GenBank/DDBJ databases">
        <title>Complete sequence of Collimonas fungivorans Ter331.</title>
        <authorList>
            <person name="Leveau J.H."/>
        </authorList>
    </citation>
    <scope>NUCLEOTIDE SEQUENCE [LARGE SCALE GENOMIC DNA]</scope>
    <source>
        <strain evidence="5">Ter331</strain>
    </source>
</reference>
<evidence type="ECO:0000313" key="5">
    <source>
        <dbReference type="Proteomes" id="UP000008392"/>
    </source>
</evidence>
<feature type="transmembrane region" description="Helical" evidence="1">
    <location>
        <begin position="229"/>
        <end position="248"/>
    </location>
</feature>
<dbReference type="GO" id="GO:0016020">
    <property type="term" value="C:membrane"/>
    <property type="evidence" value="ECO:0007669"/>
    <property type="project" value="TreeGrafter"/>
</dbReference>
<accession>G0AAG5</accession>
<reference evidence="4 5" key="5">
    <citation type="journal article" date="2011" name="ISME J.">
        <title>Dual transcriptional profiling of a bacterial/fungal confrontation: Collimonas fungivorans versus Aspergillus niger.</title>
        <authorList>
            <person name="Mela F."/>
            <person name="Fritsche K."/>
            <person name="de Boer W."/>
            <person name="van Veen J.A."/>
            <person name="de Graaff L.H."/>
            <person name="van den Berg M."/>
            <person name="Leveau J.H."/>
        </authorList>
    </citation>
    <scope>NUCLEOTIDE SEQUENCE [LARGE SCALE GENOMIC DNA]</scope>
    <source>
        <strain evidence="4 5">Ter331</strain>
    </source>
</reference>
<keyword evidence="4" id="KW-0012">Acyltransferase</keyword>
<dbReference type="GO" id="GO:0016747">
    <property type="term" value="F:acyltransferase activity, transferring groups other than amino-acyl groups"/>
    <property type="evidence" value="ECO:0007669"/>
    <property type="project" value="InterPro"/>
</dbReference>
<dbReference type="InterPro" id="IPR043968">
    <property type="entry name" value="SGNH"/>
</dbReference>
<dbReference type="PANTHER" id="PTHR23028:SF53">
    <property type="entry name" value="ACYL_TRANSF_3 DOMAIN-CONTAINING PROTEIN"/>
    <property type="match status" value="1"/>
</dbReference>
<feature type="transmembrane region" description="Helical" evidence="1">
    <location>
        <begin position="340"/>
        <end position="360"/>
    </location>
</feature>
<feature type="transmembrane region" description="Helical" evidence="1">
    <location>
        <begin position="142"/>
        <end position="161"/>
    </location>
</feature>
<dbReference type="EC" id="2.3.1.-" evidence="4"/>
<feature type="domain" description="Acyltransferase 3" evidence="2">
    <location>
        <begin position="75"/>
        <end position="420"/>
    </location>
</feature>
<keyword evidence="4" id="KW-0808">Transferase</keyword>
<reference evidence="4 5" key="1">
    <citation type="journal article" date="2004" name="Environ. Microbiol.">
        <title>Phylogeny-function analysis of (meta)genomic libraries: screening for expression of ribosomal RNA genes by large-insert library fluorescent in situ hybridization (LIL-FISH).</title>
        <authorList>
            <person name="Leveau J.H."/>
            <person name="Gerards S."/>
            <person name="de Boer W."/>
            <person name="van Veen J.A."/>
        </authorList>
    </citation>
    <scope>NUCLEOTIDE SEQUENCE [LARGE SCALE GENOMIC DNA]</scope>
    <source>
        <strain evidence="4 5">Ter331</strain>
    </source>
</reference>
<feature type="transmembrane region" description="Helical" evidence="1">
    <location>
        <begin position="101"/>
        <end position="121"/>
    </location>
</feature>
<keyword evidence="5" id="KW-1185">Reference proteome</keyword>
<feature type="transmembrane region" description="Helical" evidence="1">
    <location>
        <begin position="403"/>
        <end position="422"/>
    </location>
</feature>
<gene>
    <name evidence="4" type="ordered locus">CFU_3355</name>
</gene>
<feature type="transmembrane region" description="Helical" evidence="1">
    <location>
        <begin position="434"/>
        <end position="453"/>
    </location>
</feature>
<dbReference type="eggNOG" id="COG1835">
    <property type="taxonomic scope" value="Bacteria"/>
</dbReference>
<feature type="transmembrane region" description="Helical" evidence="1">
    <location>
        <begin position="369"/>
        <end position="391"/>
    </location>
</feature>
<keyword evidence="1" id="KW-0812">Transmembrane</keyword>
<feature type="transmembrane region" description="Helical" evidence="1">
    <location>
        <begin position="202"/>
        <end position="222"/>
    </location>
</feature>